<dbReference type="RefSeq" id="WP_272178175.1">
    <property type="nucleotide sequence ID" value="NZ_JAQOSK010000019.1"/>
</dbReference>
<feature type="domain" description="HTH iclR-type" evidence="5">
    <location>
        <begin position="33"/>
        <end position="92"/>
    </location>
</feature>
<dbReference type="Pfam" id="PF01614">
    <property type="entry name" value="IclR_C"/>
    <property type="match status" value="1"/>
</dbReference>
<evidence type="ECO:0000256" key="1">
    <source>
        <dbReference type="ARBA" id="ARBA00023015"/>
    </source>
</evidence>
<dbReference type="PROSITE" id="PS51078">
    <property type="entry name" value="ICLR_ED"/>
    <property type="match status" value="1"/>
</dbReference>
<dbReference type="SUPFAM" id="SSF46785">
    <property type="entry name" value="Winged helix' DNA-binding domain"/>
    <property type="match status" value="1"/>
</dbReference>
<evidence type="ECO:0000313" key="8">
    <source>
        <dbReference type="Proteomes" id="UP001221328"/>
    </source>
</evidence>
<dbReference type="InterPro" id="IPR036388">
    <property type="entry name" value="WH-like_DNA-bd_sf"/>
</dbReference>
<keyword evidence="2" id="KW-0238">DNA-binding</keyword>
<organism evidence="7 8">
    <name type="scientific">Streptomyces gilvifuscus</name>
    <dbReference type="NCBI Taxonomy" id="1550617"/>
    <lineage>
        <taxon>Bacteria</taxon>
        <taxon>Bacillati</taxon>
        <taxon>Actinomycetota</taxon>
        <taxon>Actinomycetes</taxon>
        <taxon>Kitasatosporales</taxon>
        <taxon>Streptomycetaceae</taxon>
        <taxon>Streptomyces</taxon>
    </lineage>
</organism>
<proteinExistence type="predicted"/>
<dbReference type="PANTHER" id="PTHR30136">
    <property type="entry name" value="HELIX-TURN-HELIX TRANSCRIPTIONAL REGULATOR, ICLR FAMILY"/>
    <property type="match status" value="1"/>
</dbReference>
<dbReference type="PANTHER" id="PTHR30136:SF24">
    <property type="entry name" value="HTH-TYPE TRANSCRIPTIONAL REPRESSOR ALLR"/>
    <property type="match status" value="1"/>
</dbReference>
<dbReference type="InterPro" id="IPR050707">
    <property type="entry name" value="HTH_MetabolicPath_Reg"/>
</dbReference>
<evidence type="ECO:0000259" key="6">
    <source>
        <dbReference type="PROSITE" id="PS51078"/>
    </source>
</evidence>
<evidence type="ECO:0000256" key="3">
    <source>
        <dbReference type="ARBA" id="ARBA00023163"/>
    </source>
</evidence>
<evidence type="ECO:0000259" key="5">
    <source>
        <dbReference type="PROSITE" id="PS51077"/>
    </source>
</evidence>
<evidence type="ECO:0000313" key="7">
    <source>
        <dbReference type="EMBL" id="MDC2959900.1"/>
    </source>
</evidence>
<comment type="caution">
    <text evidence="7">The sequence shown here is derived from an EMBL/GenBank/DDBJ whole genome shotgun (WGS) entry which is preliminary data.</text>
</comment>
<feature type="compositionally biased region" description="Low complexity" evidence="4">
    <location>
        <begin position="1"/>
        <end position="11"/>
    </location>
</feature>
<dbReference type="Proteomes" id="UP001221328">
    <property type="component" value="Unassembled WGS sequence"/>
</dbReference>
<dbReference type="SMART" id="SM00346">
    <property type="entry name" value="HTH_ICLR"/>
    <property type="match status" value="1"/>
</dbReference>
<reference evidence="7 8" key="1">
    <citation type="journal article" date="2015" name="Int. J. Syst. Evol. Microbiol.">
        <title>Streptomyces gilvifuscus sp. nov., an actinomycete that produces antibacterial compounds isolated from soil.</title>
        <authorList>
            <person name="Nguyen T.M."/>
            <person name="Kim J."/>
        </authorList>
    </citation>
    <scope>NUCLEOTIDE SEQUENCE [LARGE SCALE GENOMIC DNA]</scope>
    <source>
        <strain evidence="7 8">T113</strain>
    </source>
</reference>
<dbReference type="InterPro" id="IPR036390">
    <property type="entry name" value="WH_DNA-bd_sf"/>
</dbReference>
<evidence type="ECO:0000256" key="2">
    <source>
        <dbReference type="ARBA" id="ARBA00023125"/>
    </source>
</evidence>
<dbReference type="EMBL" id="JAQOSK010000019">
    <property type="protein sequence ID" value="MDC2959900.1"/>
    <property type="molecule type" value="Genomic_DNA"/>
</dbReference>
<accession>A0ABT5G528</accession>
<sequence>MATATAAARPRTGPPDPAPSPDLAGPLSATAGRGVLEGAFALLDALHHREDAGVTTLASACGLPKTTAYRLLDQLVELGAVERSAGRYRIGPGMFRLGQGWQPYPGLREAAQRPLRRLAAATGTTATLAVLYEGQTLILDRTGTDLSRPVPDDRRIWPWYTATGKVLAAWAGPGPQIGPLPRSWPDEAVRIRESGVAYDREEVLEGVCCAAVPVFAAGRVPVAALGVLTGPDQRLERLAETARRAASAITTALRRQHRPAPAALGRHR</sequence>
<protein>
    <submittedName>
        <fullName evidence="7">Helix-turn-helix domain-containing protein</fullName>
    </submittedName>
</protein>
<feature type="domain" description="IclR-ED" evidence="6">
    <location>
        <begin position="93"/>
        <end position="255"/>
    </location>
</feature>
<name>A0ABT5G528_9ACTN</name>
<gene>
    <name evidence="7" type="ORF">PO587_36295</name>
</gene>
<keyword evidence="8" id="KW-1185">Reference proteome</keyword>
<dbReference type="Pfam" id="PF09339">
    <property type="entry name" value="HTH_IclR"/>
    <property type="match status" value="1"/>
</dbReference>
<dbReference type="InterPro" id="IPR014757">
    <property type="entry name" value="Tscrpt_reg_IclR_C"/>
</dbReference>
<dbReference type="InterPro" id="IPR005471">
    <property type="entry name" value="Tscrpt_reg_IclR_N"/>
</dbReference>
<dbReference type="SUPFAM" id="SSF55781">
    <property type="entry name" value="GAF domain-like"/>
    <property type="match status" value="1"/>
</dbReference>
<dbReference type="InterPro" id="IPR029016">
    <property type="entry name" value="GAF-like_dom_sf"/>
</dbReference>
<dbReference type="Gene3D" id="1.10.10.10">
    <property type="entry name" value="Winged helix-like DNA-binding domain superfamily/Winged helix DNA-binding domain"/>
    <property type="match status" value="1"/>
</dbReference>
<keyword evidence="3" id="KW-0804">Transcription</keyword>
<evidence type="ECO:0000256" key="4">
    <source>
        <dbReference type="SAM" id="MobiDB-lite"/>
    </source>
</evidence>
<dbReference type="Gene3D" id="3.30.450.40">
    <property type="match status" value="1"/>
</dbReference>
<feature type="region of interest" description="Disordered" evidence="4">
    <location>
        <begin position="1"/>
        <end position="28"/>
    </location>
</feature>
<keyword evidence="1" id="KW-0805">Transcription regulation</keyword>
<dbReference type="PROSITE" id="PS51077">
    <property type="entry name" value="HTH_ICLR"/>
    <property type="match status" value="1"/>
</dbReference>